<keyword evidence="10 14" id="KW-0460">Magnesium</keyword>
<dbReference type="InterPro" id="IPR001697">
    <property type="entry name" value="Pyr_Knase"/>
</dbReference>
<evidence type="ECO:0000256" key="5">
    <source>
        <dbReference type="ARBA" id="ARBA00022679"/>
    </source>
</evidence>
<evidence type="ECO:0000256" key="9">
    <source>
        <dbReference type="ARBA" id="ARBA00022840"/>
    </source>
</evidence>
<evidence type="ECO:0000313" key="17">
    <source>
        <dbReference type="EMBL" id="TWU42040.1"/>
    </source>
</evidence>
<dbReference type="Gene3D" id="3.20.20.60">
    <property type="entry name" value="Phosphoenolpyruvate-binding domains"/>
    <property type="match status" value="1"/>
</dbReference>
<dbReference type="InterPro" id="IPR011037">
    <property type="entry name" value="Pyrv_Knase-like_insert_dom_sf"/>
</dbReference>
<protein>
    <recommendedName>
        <fullName evidence="4 13">Pyruvate kinase</fullName>
        <ecNumber evidence="4 13">2.7.1.40</ecNumber>
    </recommendedName>
</protein>
<evidence type="ECO:0000313" key="18">
    <source>
        <dbReference type="Proteomes" id="UP000319143"/>
    </source>
</evidence>
<comment type="pathway">
    <text evidence="2 14">Carbohydrate degradation; glycolysis; pyruvate from D-glyceraldehyde 3-phosphate: step 5/5.</text>
</comment>
<dbReference type="InterPro" id="IPR018209">
    <property type="entry name" value="Pyrv_Knase_AS"/>
</dbReference>
<dbReference type="GO" id="GO:0005524">
    <property type="term" value="F:ATP binding"/>
    <property type="evidence" value="ECO:0007669"/>
    <property type="project" value="UniProtKB-KW"/>
</dbReference>
<evidence type="ECO:0000256" key="14">
    <source>
        <dbReference type="RuleBase" id="RU000504"/>
    </source>
</evidence>
<dbReference type="UniPathway" id="UPA00109">
    <property type="reaction ID" value="UER00188"/>
</dbReference>
<feature type="domain" description="Pyruvate kinase C-terminal" evidence="16">
    <location>
        <begin position="363"/>
        <end position="474"/>
    </location>
</feature>
<keyword evidence="5 14" id="KW-0808">Transferase</keyword>
<dbReference type="InterPro" id="IPR015793">
    <property type="entry name" value="Pyrv_Knase_brl"/>
</dbReference>
<name>A0A5C6DZI8_9BACT</name>
<dbReference type="InterPro" id="IPR015795">
    <property type="entry name" value="Pyrv_Knase_C"/>
</dbReference>
<gene>
    <name evidence="17" type="primary">pyk_1</name>
    <name evidence="17" type="ORF">Poly41_03360</name>
</gene>
<evidence type="ECO:0000256" key="10">
    <source>
        <dbReference type="ARBA" id="ARBA00022842"/>
    </source>
</evidence>
<keyword evidence="7" id="KW-0547">Nucleotide-binding</keyword>
<evidence type="ECO:0000256" key="3">
    <source>
        <dbReference type="ARBA" id="ARBA00008663"/>
    </source>
</evidence>
<dbReference type="OrthoDB" id="9812123at2"/>
<dbReference type="Gene3D" id="3.40.1380.20">
    <property type="entry name" value="Pyruvate kinase, C-terminal domain"/>
    <property type="match status" value="1"/>
</dbReference>
<feature type="domain" description="Pyruvate kinase barrel" evidence="15">
    <location>
        <begin position="10"/>
        <end position="329"/>
    </location>
</feature>
<comment type="cofactor">
    <cofactor evidence="1">
        <name>K(+)</name>
        <dbReference type="ChEBI" id="CHEBI:29103"/>
    </cofactor>
</comment>
<dbReference type="Proteomes" id="UP000319143">
    <property type="component" value="Unassembled WGS sequence"/>
</dbReference>
<dbReference type="SUPFAM" id="SSF52935">
    <property type="entry name" value="PK C-terminal domain-like"/>
    <property type="match status" value="1"/>
</dbReference>
<dbReference type="GO" id="GO:0004743">
    <property type="term" value="F:pyruvate kinase activity"/>
    <property type="evidence" value="ECO:0007669"/>
    <property type="project" value="UniProtKB-UniRule"/>
</dbReference>
<keyword evidence="9" id="KW-0067">ATP-binding</keyword>
<dbReference type="NCBIfam" id="TIGR01064">
    <property type="entry name" value="pyruv_kin"/>
    <property type="match status" value="1"/>
</dbReference>
<keyword evidence="11 14" id="KW-0324">Glycolysis</keyword>
<accession>A0A5C6DZI8</accession>
<dbReference type="EC" id="2.7.1.40" evidence="4 13"/>
<reference evidence="17 18" key="1">
    <citation type="submission" date="2019-02" db="EMBL/GenBank/DDBJ databases">
        <title>Deep-cultivation of Planctomycetes and their phenomic and genomic characterization uncovers novel biology.</title>
        <authorList>
            <person name="Wiegand S."/>
            <person name="Jogler M."/>
            <person name="Boedeker C."/>
            <person name="Pinto D."/>
            <person name="Vollmers J."/>
            <person name="Rivas-Marin E."/>
            <person name="Kohn T."/>
            <person name="Peeters S.H."/>
            <person name="Heuer A."/>
            <person name="Rast P."/>
            <person name="Oberbeckmann S."/>
            <person name="Bunk B."/>
            <person name="Jeske O."/>
            <person name="Meyerdierks A."/>
            <person name="Storesund J.E."/>
            <person name="Kallscheuer N."/>
            <person name="Luecker S."/>
            <person name="Lage O.M."/>
            <person name="Pohl T."/>
            <person name="Merkel B.J."/>
            <person name="Hornburger P."/>
            <person name="Mueller R.-W."/>
            <person name="Bruemmer F."/>
            <person name="Labrenz M."/>
            <person name="Spormann A.M."/>
            <person name="Op Den Camp H."/>
            <person name="Overmann J."/>
            <person name="Amann R."/>
            <person name="Jetten M.S.M."/>
            <person name="Mascher T."/>
            <person name="Medema M.H."/>
            <person name="Devos D.P."/>
            <person name="Kaster A.-K."/>
            <person name="Ovreas L."/>
            <person name="Rohde M."/>
            <person name="Galperin M.Y."/>
            <person name="Jogler C."/>
        </authorList>
    </citation>
    <scope>NUCLEOTIDE SEQUENCE [LARGE SCALE GENOMIC DNA]</scope>
    <source>
        <strain evidence="17 18">Poly41</strain>
    </source>
</reference>
<evidence type="ECO:0000256" key="13">
    <source>
        <dbReference type="NCBIfam" id="TIGR01064"/>
    </source>
</evidence>
<evidence type="ECO:0000259" key="16">
    <source>
        <dbReference type="Pfam" id="PF02887"/>
    </source>
</evidence>
<dbReference type="NCBIfam" id="NF004978">
    <property type="entry name" value="PRK06354.1"/>
    <property type="match status" value="1"/>
</dbReference>
<organism evidence="17 18">
    <name type="scientific">Novipirellula artificiosorum</name>
    <dbReference type="NCBI Taxonomy" id="2528016"/>
    <lineage>
        <taxon>Bacteria</taxon>
        <taxon>Pseudomonadati</taxon>
        <taxon>Planctomycetota</taxon>
        <taxon>Planctomycetia</taxon>
        <taxon>Pirellulales</taxon>
        <taxon>Pirellulaceae</taxon>
        <taxon>Novipirellula</taxon>
    </lineage>
</organism>
<dbReference type="AlphaFoldDB" id="A0A5C6DZI8"/>
<comment type="caution">
    <text evidence="17">The sequence shown here is derived from an EMBL/GenBank/DDBJ whole genome shotgun (WGS) entry which is preliminary data.</text>
</comment>
<dbReference type="Pfam" id="PF02887">
    <property type="entry name" value="PK_C"/>
    <property type="match status" value="1"/>
</dbReference>
<dbReference type="Pfam" id="PF00224">
    <property type="entry name" value="PK"/>
    <property type="match status" value="1"/>
</dbReference>
<dbReference type="SUPFAM" id="SSF50800">
    <property type="entry name" value="PK beta-barrel domain-like"/>
    <property type="match status" value="1"/>
</dbReference>
<dbReference type="PROSITE" id="PS00110">
    <property type="entry name" value="PYRUVATE_KINASE"/>
    <property type="match status" value="1"/>
</dbReference>
<dbReference type="GO" id="GO:0030955">
    <property type="term" value="F:potassium ion binding"/>
    <property type="evidence" value="ECO:0007669"/>
    <property type="project" value="UniProtKB-UniRule"/>
</dbReference>
<comment type="catalytic activity">
    <reaction evidence="14">
        <text>pyruvate + ATP = phosphoenolpyruvate + ADP + H(+)</text>
        <dbReference type="Rhea" id="RHEA:18157"/>
        <dbReference type="ChEBI" id="CHEBI:15361"/>
        <dbReference type="ChEBI" id="CHEBI:15378"/>
        <dbReference type="ChEBI" id="CHEBI:30616"/>
        <dbReference type="ChEBI" id="CHEBI:58702"/>
        <dbReference type="ChEBI" id="CHEBI:456216"/>
        <dbReference type="EC" id="2.7.1.40"/>
    </reaction>
</comment>
<dbReference type="InterPro" id="IPR015813">
    <property type="entry name" value="Pyrv/PenolPyrv_kinase-like_dom"/>
</dbReference>
<keyword evidence="6" id="KW-0479">Metal-binding</keyword>
<dbReference type="InterPro" id="IPR036918">
    <property type="entry name" value="Pyrv_Knase_C_sf"/>
</dbReference>
<dbReference type="PRINTS" id="PR01050">
    <property type="entry name" value="PYRUVTKNASE"/>
</dbReference>
<evidence type="ECO:0000256" key="8">
    <source>
        <dbReference type="ARBA" id="ARBA00022777"/>
    </source>
</evidence>
<dbReference type="PANTHER" id="PTHR11817">
    <property type="entry name" value="PYRUVATE KINASE"/>
    <property type="match status" value="1"/>
</dbReference>
<dbReference type="SUPFAM" id="SSF51621">
    <property type="entry name" value="Phosphoenolpyruvate/pyruvate domain"/>
    <property type="match status" value="1"/>
</dbReference>
<proteinExistence type="inferred from homology"/>
<evidence type="ECO:0000256" key="11">
    <source>
        <dbReference type="ARBA" id="ARBA00023152"/>
    </source>
</evidence>
<dbReference type="InterPro" id="IPR040442">
    <property type="entry name" value="Pyrv_kinase-like_dom_sf"/>
</dbReference>
<keyword evidence="18" id="KW-1185">Reference proteome</keyword>
<dbReference type="GO" id="GO:0000287">
    <property type="term" value="F:magnesium ion binding"/>
    <property type="evidence" value="ECO:0007669"/>
    <property type="project" value="UniProtKB-UniRule"/>
</dbReference>
<dbReference type="NCBIfam" id="NF004491">
    <property type="entry name" value="PRK05826.1"/>
    <property type="match status" value="1"/>
</dbReference>
<dbReference type="GO" id="GO:0016301">
    <property type="term" value="F:kinase activity"/>
    <property type="evidence" value="ECO:0007669"/>
    <property type="project" value="UniProtKB-KW"/>
</dbReference>
<keyword evidence="12 17" id="KW-0670">Pyruvate</keyword>
<keyword evidence="8 14" id="KW-0418">Kinase</keyword>
<evidence type="ECO:0000256" key="4">
    <source>
        <dbReference type="ARBA" id="ARBA00012142"/>
    </source>
</evidence>
<dbReference type="InterPro" id="IPR015806">
    <property type="entry name" value="Pyrv_Knase_insert_dom_sf"/>
</dbReference>
<evidence type="ECO:0000256" key="2">
    <source>
        <dbReference type="ARBA" id="ARBA00004997"/>
    </source>
</evidence>
<dbReference type="EMBL" id="SJPV01000001">
    <property type="protein sequence ID" value="TWU42040.1"/>
    <property type="molecule type" value="Genomic_DNA"/>
</dbReference>
<evidence type="ECO:0000259" key="15">
    <source>
        <dbReference type="Pfam" id="PF00224"/>
    </source>
</evidence>
<evidence type="ECO:0000256" key="6">
    <source>
        <dbReference type="ARBA" id="ARBA00022723"/>
    </source>
</evidence>
<sequence>MSRPRIAEASTKIVATVGPACSSTEKLAELIEAGVDVFRINTAHGDRLQHETVVANIRAAGKQTGFDPAILLDLAGPKIRLGQLITDPLTCDIGETFSFIRGDASTTDHELTSTYAKLVDELSVGDRVMLADGMVSMKVENVTHYRADCCVTASGTVRSRQGINLPGVRLSVSAMRKTDVDNAIWGAQNGIDFISLSFVRKPEDVQSLKNLLVSYESQALVIAKIEKPEALEHLDAIVDVSDGIMVARGDLGVEIDVAETPVAQKRIISVCKQKMKPVIVATQMLESMHDSSRPTRAEASDVANAILDGADACMLSGETAIGHYPVQSVEMMNRIMICTEREMLKHPTPCHHPNTRVHAITTAVTDAATNIAESIDAKLIVIVTKSGDTAWVKSQSRSRVPTLGVSDSSATLRRMNLLWGIKPIRSDQFEHTTKFIDEICQWGRANMNLKAEDQVVLVTGTGVIKKAHNMLIVHTVE</sequence>
<dbReference type="Gene3D" id="2.40.33.10">
    <property type="entry name" value="PK beta-barrel domain-like"/>
    <property type="match status" value="1"/>
</dbReference>
<dbReference type="RefSeq" id="WP_146524173.1">
    <property type="nucleotide sequence ID" value="NZ_SJPV01000001.1"/>
</dbReference>
<evidence type="ECO:0000256" key="1">
    <source>
        <dbReference type="ARBA" id="ARBA00001958"/>
    </source>
</evidence>
<evidence type="ECO:0000256" key="7">
    <source>
        <dbReference type="ARBA" id="ARBA00022741"/>
    </source>
</evidence>
<evidence type="ECO:0000256" key="12">
    <source>
        <dbReference type="ARBA" id="ARBA00023317"/>
    </source>
</evidence>
<comment type="similarity">
    <text evidence="3 14">Belongs to the pyruvate kinase family.</text>
</comment>